<protein>
    <submittedName>
        <fullName evidence="1">Uncharacterized protein</fullName>
    </submittedName>
</protein>
<evidence type="ECO:0000313" key="2">
    <source>
        <dbReference type="Proteomes" id="UP000654947"/>
    </source>
</evidence>
<dbReference type="AlphaFoldDB" id="A0A919CGC5"/>
<sequence length="150" mass="15791">MYVFLPSTVPALAAVLAERRVDGAAPTAFTADPAPGADTEEAEYEALHAAAEESLRLLGEAPDAPRRRVVLAAEVPDHLVEHTGRAGQDVARVSISGTVPYKKFKSAHVDDPDAEGDIAAAAADPASGAAEGHELMWYAVQELRHLVEEA</sequence>
<name>A0A919CGC5_9ACTN</name>
<dbReference type="EMBL" id="BMXL01000003">
    <property type="protein sequence ID" value="GHD18243.1"/>
    <property type="molecule type" value="Genomic_DNA"/>
</dbReference>
<keyword evidence="2" id="KW-1185">Reference proteome</keyword>
<organism evidence="1 2">
    <name type="scientific">Nocardiopsis kunsanensis</name>
    <dbReference type="NCBI Taxonomy" id="141693"/>
    <lineage>
        <taxon>Bacteria</taxon>
        <taxon>Bacillati</taxon>
        <taxon>Actinomycetota</taxon>
        <taxon>Actinomycetes</taxon>
        <taxon>Streptosporangiales</taxon>
        <taxon>Nocardiopsidaceae</taxon>
        <taxon>Nocardiopsis</taxon>
    </lineage>
</organism>
<accession>A0A919CGC5</accession>
<proteinExistence type="predicted"/>
<evidence type="ECO:0000313" key="1">
    <source>
        <dbReference type="EMBL" id="GHD18243.1"/>
    </source>
</evidence>
<gene>
    <name evidence="1" type="ORF">GCM10007147_08030</name>
</gene>
<dbReference type="Proteomes" id="UP000654947">
    <property type="component" value="Unassembled WGS sequence"/>
</dbReference>
<reference evidence="1 2" key="1">
    <citation type="journal article" date="2014" name="Int. J. Syst. Evol. Microbiol.">
        <title>Complete genome sequence of Corynebacterium casei LMG S-19264T (=DSM 44701T), isolated from a smear-ripened cheese.</title>
        <authorList>
            <consortium name="US DOE Joint Genome Institute (JGI-PGF)"/>
            <person name="Walter F."/>
            <person name="Albersmeier A."/>
            <person name="Kalinowski J."/>
            <person name="Ruckert C."/>
        </authorList>
    </citation>
    <scope>NUCLEOTIDE SEQUENCE [LARGE SCALE GENOMIC DNA]</scope>
    <source>
        <strain evidence="1 2">KCTC 19473</strain>
    </source>
</reference>
<comment type="caution">
    <text evidence="1">The sequence shown here is derived from an EMBL/GenBank/DDBJ whole genome shotgun (WGS) entry which is preliminary data.</text>
</comment>
<dbReference type="Pfam" id="PF21853">
    <property type="entry name" value="DUF6912"/>
    <property type="match status" value="1"/>
</dbReference>
<dbReference type="InterPro" id="IPR054206">
    <property type="entry name" value="DUF6912"/>
</dbReference>
<dbReference type="RefSeq" id="WP_017575193.1">
    <property type="nucleotide sequence ID" value="NZ_BMXL01000003.1"/>
</dbReference>